<dbReference type="InterPro" id="IPR011008">
    <property type="entry name" value="Dimeric_a/b-barrel"/>
</dbReference>
<evidence type="ECO:0000256" key="2">
    <source>
        <dbReference type="ARBA" id="ARBA00023125"/>
    </source>
</evidence>
<accession>A0A4Q2TEQ8</accession>
<dbReference type="SMART" id="SM00344">
    <property type="entry name" value="HTH_ASNC"/>
    <property type="match status" value="1"/>
</dbReference>
<dbReference type="InterPro" id="IPR000485">
    <property type="entry name" value="AsnC-type_HTH_dom"/>
</dbReference>
<dbReference type="Gene3D" id="3.30.70.920">
    <property type="match status" value="1"/>
</dbReference>
<dbReference type="PANTHER" id="PTHR30154:SF34">
    <property type="entry name" value="TRANSCRIPTIONAL REGULATOR AZLB"/>
    <property type="match status" value="1"/>
</dbReference>
<dbReference type="Pfam" id="PF01037">
    <property type="entry name" value="AsnC_trans_reg"/>
    <property type="match status" value="1"/>
</dbReference>
<dbReference type="InterPro" id="IPR019887">
    <property type="entry name" value="Tscrpt_reg_AsnC/Lrp_C"/>
</dbReference>
<keyword evidence="6" id="KW-1185">Reference proteome</keyword>
<dbReference type="GO" id="GO:0043565">
    <property type="term" value="F:sequence-specific DNA binding"/>
    <property type="evidence" value="ECO:0007669"/>
    <property type="project" value="InterPro"/>
</dbReference>
<evidence type="ECO:0000256" key="1">
    <source>
        <dbReference type="ARBA" id="ARBA00023015"/>
    </source>
</evidence>
<dbReference type="PRINTS" id="PR00033">
    <property type="entry name" value="HTHASNC"/>
</dbReference>
<dbReference type="Pfam" id="PF13404">
    <property type="entry name" value="HTH_AsnC-type"/>
    <property type="match status" value="1"/>
</dbReference>
<reference evidence="5 6" key="1">
    <citation type="submission" date="2019-01" db="EMBL/GenBank/DDBJ databases">
        <authorList>
            <person name="Deng T."/>
        </authorList>
    </citation>
    <scope>NUCLEOTIDE SEQUENCE [LARGE SCALE GENOMIC DNA]</scope>
    <source>
        <strain evidence="5 6">F8825</strain>
    </source>
</reference>
<dbReference type="InterPro" id="IPR036390">
    <property type="entry name" value="WH_DNA-bd_sf"/>
</dbReference>
<organism evidence="5 6">
    <name type="scientific">Ciceribacter ferrooxidans</name>
    <dbReference type="NCBI Taxonomy" id="2509717"/>
    <lineage>
        <taxon>Bacteria</taxon>
        <taxon>Pseudomonadati</taxon>
        <taxon>Pseudomonadota</taxon>
        <taxon>Alphaproteobacteria</taxon>
        <taxon>Hyphomicrobiales</taxon>
        <taxon>Rhizobiaceae</taxon>
        <taxon>Ciceribacter</taxon>
    </lineage>
</organism>
<dbReference type="RefSeq" id="WP_129331644.1">
    <property type="nucleotide sequence ID" value="NZ_SDVB01000191.1"/>
</dbReference>
<dbReference type="OrthoDB" id="7856348at2"/>
<comment type="caution">
    <text evidence="5">The sequence shown here is derived from an EMBL/GenBank/DDBJ whole genome shotgun (WGS) entry which is preliminary data.</text>
</comment>
<keyword evidence="3" id="KW-0804">Transcription</keyword>
<dbReference type="GO" id="GO:0006355">
    <property type="term" value="P:regulation of DNA-templated transcription"/>
    <property type="evidence" value="ECO:0007669"/>
    <property type="project" value="UniProtKB-ARBA"/>
</dbReference>
<dbReference type="Proteomes" id="UP000291088">
    <property type="component" value="Unassembled WGS sequence"/>
</dbReference>
<dbReference type="AlphaFoldDB" id="A0A4Q2TEQ8"/>
<protein>
    <submittedName>
        <fullName evidence="5">Lrp/AsnC family transcriptional regulator</fullName>
    </submittedName>
</protein>
<gene>
    <name evidence="5" type="ORF">EUU22_08830</name>
</gene>
<dbReference type="PANTHER" id="PTHR30154">
    <property type="entry name" value="LEUCINE-RESPONSIVE REGULATORY PROTEIN"/>
    <property type="match status" value="1"/>
</dbReference>
<sequence length="168" mass="18719">MDNLPRKRAGSNGSPDNVTAADREILAILQEDARATIEDIAARTGLSPSSAQRRLQRLREQKVILGDVSIIDAKKVGLGVTLLVELELERDRPELMANLHRWIAKTPEVQEAWCITGRGDYTLVVVCRSIDDFDTLAERLVNENPNVRKFTTHVVLKTLKRGLAVPLT</sequence>
<feature type="domain" description="HTH asnC-type" evidence="4">
    <location>
        <begin position="18"/>
        <end position="79"/>
    </location>
</feature>
<dbReference type="SUPFAM" id="SSF54909">
    <property type="entry name" value="Dimeric alpha+beta barrel"/>
    <property type="match status" value="1"/>
</dbReference>
<name>A0A4Q2TEQ8_9HYPH</name>
<dbReference type="GO" id="GO:0043200">
    <property type="term" value="P:response to amino acid"/>
    <property type="evidence" value="ECO:0007669"/>
    <property type="project" value="TreeGrafter"/>
</dbReference>
<dbReference type="InterPro" id="IPR019888">
    <property type="entry name" value="Tscrpt_reg_AsnC-like"/>
</dbReference>
<dbReference type="SUPFAM" id="SSF46785">
    <property type="entry name" value="Winged helix' DNA-binding domain"/>
    <property type="match status" value="1"/>
</dbReference>
<keyword evidence="2" id="KW-0238">DNA-binding</keyword>
<dbReference type="Gene3D" id="1.10.10.10">
    <property type="entry name" value="Winged helix-like DNA-binding domain superfamily/Winged helix DNA-binding domain"/>
    <property type="match status" value="1"/>
</dbReference>
<dbReference type="InterPro" id="IPR011991">
    <property type="entry name" value="ArsR-like_HTH"/>
</dbReference>
<evidence type="ECO:0000256" key="3">
    <source>
        <dbReference type="ARBA" id="ARBA00023163"/>
    </source>
</evidence>
<evidence type="ECO:0000313" key="6">
    <source>
        <dbReference type="Proteomes" id="UP000291088"/>
    </source>
</evidence>
<dbReference type="PROSITE" id="PS50956">
    <property type="entry name" value="HTH_ASNC_2"/>
    <property type="match status" value="1"/>
</dbReference>
<dbReference type="CDD" id="cd00090">
    <property type="entry name" value="HTH_ARSR"/>
    <property type="match status" value="1"/>
</dbReference>
<keyword evidence="1" id="KW-0805">Transcription regulation</keyword>
<evidence type="ECO:0000313" key="5">
    <source>
        <dbReference type="EMBL" id="RYC15713.1"/>
    </source>
</evidence>
<dbReference type="EMBL" id="SDVB01000191">
    <property type="protein sequence ID" value="RYC15713.1"/>
    <property type="molecule type" value="Genomic_DNA"/>
</dbReference>
<dbReference type="InterPro" id="IPR036388">
    <property type="entry name" value="WH-like_DNA-bd_sf"/>
</dbReference>
<proteinExistence type="predicted"/>
<evidence type="ECO:0000259" key="4">
    <source>
        <dbReference type="PROSITE" id="PS50956"/>
    </source>
</evidence>
<dbReference type="GO" id="GO:0005829">
    <property type="term" value="C:cytosol"/>
    <property type="evidence" value="ECO:0007669"/>
    <property type="project" value="TreeGrafter"/>
</dbReference>